<feature type="region of interest" description="Disordered" evidence="1">
    <location>
        <begin position="1"/>
        <end position="156"/>
    </location>
</feature>
<organism evidence="2 3">
    <name type="scientific">Hortaea werneckii</name>
    <name type="common">Black yeast</name>
    <name type="synonym">Cladosporium werneckii</name>
    <dbReference type="NCBI Taxonomy" id="91943"/>
    <lineage>
        <taxon>Eukaryota</taxon>
        <taxon>Fungi</taxon>
        <taxon>Dikarya</taxon>
        <taxon>Ascomycota</taxon>
        <taxon>Pezizomycotina</taxon>
        <taxon>Dothideomycetes</taxon>
        <taxon>Dothideomycetidae</taxon>
        <taxon>Mycosphaerellales</taxon>
        <taxon>Teratosphaeriaceae</taxon>
        <taxon>Hortaea</taxon>
    </lineage>
</organism>
<protein>
    <submittedName>
        <fullName evidence="2">Uncharacterized protein</fullName>
    </submittedName>
</protein>
<dbReference type="VEuPathDB" id="FungiDB:BTJ68_11594"/>
<proteinExistence type="predicted"/>
<accession>A0A3M7DPG2</accession>
<dbReference type="Proteomes" id="UP000269276">
    <property type="component" value="Unassembled WGS sequence"/>
</dbReference>
<evidence type="ECO:0000313" key="3">
    <source>
        <dbReference type="Proteomes" id="UP000269276"/>
    </source>
</evidence>
<feature type="compositionally biased region" description="Basic and acidic residues" evidence="1">
    <location>
        <begin position="123"/>
        <end position="146"/>
    </location>
</feature>
<reference evidence="2 3" key="1">
    <citation type="journal article" date="2018" name="BMC Genomics">
        <title>Genomic evidence for intraspecific hybridization in a clonal and extremely halotolerant yeast.</title>
        <authorList>
            <person name="Gostincar C."/>
            <person name="Stajich J.E."/>
            <person name="Zupancic J."/>
            <person name="Zalar P."/>
            <person name="Gunde-Cimerman N."/>
        </authorList>
    </citation>
    <scope>NUCLEOTIDE SEQUENCE [LARGE SCALE GENOMIC DNA]</scope>
    <source>
        <strain evidence="2 3">EXF-2682</strain>
    </source>
</reference>
<feature type="compositionally biased region" description="Polar residues" evidence="1">
    <location>
        <begin position="76"/>
        <end position="97"/>
    </location>
</feature>
<evidence type="ECO:0000313" key="2">
    <source>
        <dbReference type="EMBL" id="RMY65957.1"/>
    </source>
</evidence>
<dbReference type="OrthoDB" id="3877097at2759"/>
<dbReference type="EMBL" id="QWIP01000331">
    <property type="protein sequence ID" value="RMY65957.1"/>
    <property type="molecule type" value="Genomic_DNA"/>
</dbReference>
<dbReference type="AlphaFoldDB" id="A0A3M7DPG2"/>
<gene>
    <name evidence="2" type="ORF">D0863_08764</name>
</gene>
<feature type="compositionally biased region" description="Polar residues" evidence="1">
    <location>
        <begin position="44"/>
        <end position="66"/>
    </location>
</feature>
<sequence>MPPEIQSKRKVNDGGELPGPGSKRSKQDTPHMERIVEVEGPGGCSTTVSETPPAPQDNSASDSTAIEPSEKRQKQEQSAGNSNKGGKQSTKDSSASYSKDEMVQEMNESNDSESAAGMGVPMEKNRDHQKSGKRDSRQKYKQEDFLKGQYGELGTPLEVIRQSELRRFKLIFEPIQDEVIEDSEDSESEGWEE</sequence>
<feature type="compositionally biased region" description="Basic and acidic residues" evidence="1">
    <location>
        <begin position="25"/>
        <end position="37"/>
    </location>
</feature>
<feature type="compositionally biased region" description="Basic and acidic residues" evidence="1">
    <location>
        <begin position="1"/>
        <end position="13"/>
    </location>
</feature>
<evidence type="ECO:0000256" key="1">
    <source>
        <dbReference type="SAM" id="MobiDB-lite"/>
    </source>
</evidence>
<name>A0A3M7DPG2_HORWE</name>
<comment type="caution">
    <text evidence="2">The sequence shown here is derived from an EMBL/GenBank/DDBJ whole genome shotgun (WGS) entry which is preliminary data.</text>
</comment>